<feature type="domain" description="Translation elongation factor EFTu-like" evidence="1">
    <location>
        <begin position="15"/>
        <end position="80"/>
    </location>
</feature>
<dbReference type="EMBL" id="JBFAEG010000032">
    <property type="protein sequence ID" value="MEU5712097.1"/>
    <property type="molecule type" value="Genomic_DNA"/>
</dbReference>
<dbReference type="Gene3D" id="2.40.30.10">
    <property type="entry name" value="Translation factors"/>
    <property type="match status" value="1"/>
</dbReference>
<dbReference type="RefSeq" id="WP_234339865.1">
    <property type="nucleotide sequence ID" value="NZ_JBFAEG010000032.1"/>
</dbReference>
<proteinExistence type="predicted"/>
<dbReference type="Proteomes" id="UP001551011">
    <property type="component" value="Unassembled WGS sequence"/>
</dbReference>
<sequence length="110" mass="11236">MPVEDVFRRGGLVMPTGRIERGRVREGDEVELVGLGGATAHVTGIDAGERPVGEACAGMNVGLLLRGVVAEAFARGQVLAAPGSIDAHAGFAADIHAAVRGTRGRRGTHG</sequence>
<evidence type="ECO:0000259" key="1">
    <source>
        <dbReference type="Pfam" id="PF03144"/>
    </source>
</evidence>
<comment type="caution">
    <text evidence="2">The sequence shown here is derived from an EMBL/GenBank/DDBJ whole genome shotgun (WGS) entry which is preliminary data.</text>
</comment>
<reference evidence="2 3" key="1">
    <citation type="submission" date="2024-06" db="EMBL/GenBank/DDBJ databases">
        <title>The Natural Products Discovery Center: Release of the First 8490 Sequenced Strains for Exploring Actinobacteria Biosynthetic Diversity.</title>
        <authorList>
            <person name="Kalkreuter E."/>
            <person name="Kautsar S.A."/>
            <person name="Yang D."/>
            <person name="Bader C.D."/>
            <person name="Teijaro C.N."/>
            <person name="Fluegel L."/>
            <person name="Davis C.M."/>
            <person name="Simpson J.R."/>
            <person name="Lauterbach L."/>
            <person name="Steele A.D."/>
            <person name="Gui C."/>
            <person name="Meng S."/>
            <person name="Li G."/>
            <person name="Viehrig K."/>
            <person name="Ye F."/>
            <person name="Su P."/>
            <person name="Kiefer A.F."/>
            <person name="Nichols A."/>
            <person name="Cepeda A.J."/>
            <person name="Yan W."/>
            <person name="Fan B."/>
            <person name="Jiang Y."/>
            <person name="Adhikari A."/>
            <person name="Zheng C.-J."/>
            <person name="Schuster L."/>
            <person name="Cowan T.M."/>
            <person name="Smanski M.J."/>
            <person name="Chevrette M.G."/>
            <person name="De Carvalho L.P.S."/>
            <person name="Shen B."/>
        </authorList>
    </citation>
    <scope>NUCLEOTIDE SEQUENCE [LARGE SCALE GENOMIC DNA]</scope>
    <source>
        <strain evidence="2 3">NPDC020594</strain>
    </source>
</reference>
<dbReference type="PANTHER" id="PTHR43721">
    <property type="entry name" value="ELONGATION FACTOR TU-RELATED"/>
    <property type="match status" value="1"/>
</dbReference>
<evidence type="ECO:0000313" key="3">
    <source>
        <dbReference type="Proteomes" id="UP001551011"/>
    </source>
</evidence>
<dbReference type="InterPro" id="IPR009000">
    <property type="entry name" value="Transl_B-barrel_sf"/>
</dbReference>
<accession>A0ABV3AJG9</accession>
<dbReference type="InterPro" id="IPR004161">
    <property type="entry name" value="EFTu-like_2"/>
</dbReference>
<dbReference type="Pfam" id="PF03144">
    <property type="entry name" value="GTP_EFTU_D2"/>
    <property type="match status" value="1"/>
</dbReference>
<dbReference type="SUPFAM" id="SSF50447">
    <property type="entry name" value="Translation proteins"/>
    <property type="match status" value="1"/>
</dbReference>
<gene>
    <name evidence="2" type="ORF">AB0H04_35485</name>
</gene>
<protein>
    <submittedName>
        <fullName evidence="2">EF-Tu/IF-2/RF-3 family GTPase</fullName>
    </submittedName>
</protein>
<dbReference type="InterPro" id="IPR050055">
    <property type="entry name" value="EF-Tu_GTPase"/>
</dbReference>
<organism evidence="2 3">
    <name type="scientific">Streptomyces flaveolus</name>
    <dbReference type="NCBI Taxonomy" id="67297"/>
    <lineage>
        <taxon>Bacteria</taxon>
        <taxon>Bacillati</taxon>
        <taxon>Actinomycetota</taxon>
        <taxon>Actinomycetes</taxon>
        <taxon>Kitasatosporales</taxon>
        <taxon>Streptomycetaceae</taxon>
        <taxon>Streptomyces</taxon>
    </lineage>
</organism>
<dbReference type="PANTHER" id="PTHR43721:SF22">
    <property type="entry name" value="ELONGATION FACTOR TU, MITOCHONDRIAL"/>
    <property type="match status" value="1"/>
</dbReference>
<evidence type="ECO:0000313" key="2">
    <source>
        <dbReference type="EMBL" id="MEU5712097.1"/>
    </source>
</evidence>
<name>A0ABV3AJG9_9ACTN</name>
<keyword evidence="3" id="KW-1185">Reference proteome</keyword>